<reference evidence="2 3" key="1">
    <citation type="journal article" date="2014" name="Antonie Van Leeuwenhoek">
        <title>Roseivivax atlanticus sp. nov., isolated from surface seawater of the Atlantic Ocean.</title>
        <authorList>
            <person name="Li G."/>
            <person name="Lai Q."/>
            <person name="Liu X."/>
            <person name="Sun F."/>
            <person name="Shao Z."/>
        </authorList>
    </citation>
    <scope>NUCLEOTIDE SEQUENCE [LARGE SCALE GENOMIC DNA]</scope>
    <source>
        <strain evidence="2 3">22II-s10s</strain>
    </source>
</reference>
<feature type="signal peptide" evidence="1">
    <location>
        <begin position="1"/>
        <end position="20"/>
    </location>
</feature>
<proteinExistence type="predicted"/>
<dbReference type="STRING" id="1379903.ATO8_06841"/>
<protein>
    <submittedName>
        <fullName evidence="2">Uncharacterized protein</fullName>
    </submittedName>
</protein>
<gene>
    <name evidence="2" type="ORF">ATO8_06841</name>
</gene>
<sequence length="105" mass="10712">MTSILAAAAAFSLSAGAAAAWDDSYRGEATNDPNSDFMIHSYPAANHCPQGLQPVVLGGVISCGTPDAGPYINRAGGHATPTRAHRSYGASGAYAVEGEKGVVYR</sequence>
<dbReference type="AlphaFoldDB" id="W4HLS6"/>
<evidence type="ECO:0000313" key="3">
    <source>
        <dbReference type="Proteomes" id="UP000019063"/>
    </source>
</evidence>
<name>W4HLS6_9RHOB</name>
<accession>W4HLS6</accession>
<keyword evidence="1" id="KW-0732">Signal</keyword>
<dbReference type="EMBL" id="AQQW01000003">
    <property type="protein sequence ID" value="ETW13727.1"/>
    <property type="molecule type" value="Genomic_DNA"/>
</dbReference>
<evidence type="ECO:0000313" key="2">
    <source>
        <dbReference type="EMBL" id="ETW13727.1"/>
    </source>
</evidence>
<evidence type="ECO:0000256" key="1">
    <source>
        <dbReference type="SAM" id="SignalP"/>
    </source>
</evidence>
<keyword evidence="3" id="KW-1185">Reference proteome</keyword>
<dbReference type="Proteomes" id="UP000019063">
    <property type="component" value="Unassembled WGS sequence"/>
</dbReference>
<organism evidence="2 3">
    <name type="scientific">Roseivivax marinus</name>
    <dbReference type="NCBI Taxonomy" id="1379903"/>
    <lineage>
        <taxon>Bacteria</taxon>
        <taxon>Pseudomonadati</taxon>
        <taxon>Pseudomonadota</taxon>
        <taxon>Alphaproteobacteria</taxon>
        <taxon>Rhodobacterales</taxon>
        <taxon>Roseobacteraceae</taxon>
        <taxon>Roseivivax</taxon>
    </lineage>
</organism>
<comment type="caution">
    <text evidence="2">The sequence shown here is derived from an EMBL/GenBank/DDBJ whole genome shotgun (WGS) entry which is preliminary data.</text>
</comment>
<feature type="chain" id="PRO_5004842243" evidence="1">
    <location>
        <begin position="21"/>
        <end position="105"/>
    </location>
</feature>
<dbReference type="eggNOG" id="ENOG5032B8H">
    <property type="taxonomic scope" value="Bacteria"/>
</dbReference>